<dbReference type="InterPro" id="IPR011284">
    <property type="entry name" value="3oxo_ACP_reduc"/>
</dbReference>
<dbReference type="Gene3D" id="3.40.50.720">
    <property type="entry name" value="NAD(P)-binding Rossmann-like Domain"/>
    <property type="match status" value="1"/>
</dbReference>
<keyword evidence="3" id="KW-0275">Fatty acid biosynthesis</keyword>
<dbReference type="PANTHER" id="PTHR42879:SF2">
    <property type="entry name" value="3-OXOACYL-[ACYL-CARRIER-PROTEIN] REDUCTASE FABG"/>
    <property type="match status" value="1"/>
</dbReference>
<keyword evidence="3" id="KW-0443">Lipid metabolism</keyword>
<dbReference type="CDD" id="cd05333">
    <property type="entry name" value="BKR_SDR_c"/>
    <property type="match status" value="1"/>
</dbReference>
<comment type="pathway">
    <text evidence="3">Lipid metabolism; fatty acid biosynthesis.</text>
</comment>
<name>A0ABY8ML65_9SPIO</name>
<dbReference type="NCBIfam" id="NF005559">
    <property type="entry name" value="PRK07231.1"/>
    <property type="match status" value="1"/>
</dbReference>
<dbReference type="PRINTS" id="PR00081">
    <property type="entry name" value="GDHRDH"/>
</dbReference>
<dbReference type="GO" id="GO:0004316">
    <property type="term" value="F:3-oxoacyl-[acyl-carrier-protein] reductase (NADPH) activity"/>
    <property type="evidence" value="ECO:0007669"/>
    <property type="project" value="UniProtKB-EC"/>
</dbReference>
<keyword evidence="3" id="KW-0521">NADP</keyword>
<comment type="function">
    <text evidence="3">Catalyzes the NADPH-dependent reduction of beta-ketoacyl-ACP substrates to beta-hydroxyacyl-ACP products, the first reductive step in the elongation cycle of fatty acid biosynthesis.</text>
</comment>
<comment type="catalytic activity">
    <reaction evidence="3">
        <text>a (3R)-hydroxyacyl-[ACP] + NADP(+) = a 3-oxoacyl-[ACP] + NADPH + H(+)</text>
        <dbReference type="Rhea" id="RHEA:17397"/>
        <dbReference type="Rhea" id="RHEA-COMP:9916"/>
        <dbReference type="Rhea" id="RHEA-COMP:9945"/>
        <dbReference type="ChEBI" id="CHEBI:15378"/>
        <dbReference type="ChEBI" id="CHEBI:57783"/>
        <dbReference type="ChEBI" id="CHEBI:58349"/>
        <dbReference type="ChEBI" id="CHEBI:78776"/>
        <dbReference type="ChEBI" id="CHEBI:78827"/>
        <dbReference type="EC" id="1.1.1.100"/>
    </reaction>
</comment>
<keyword evidence="3" id="KW-0444">Lipid biosynthesis</keyword>
<keyword evidence="6" id="KW-1185">Reference proteome</keyword>
<dbReference type="NCBIfam" id="NF009466">
    <property type="entry name" value="PRK12826.1-2"/>
    <property type="match status" value="1"/>
</dbReference>
<dbReference type="InterPro" id="IPR057326">
    <property type="entry name" value="KR_dom"/>
</dbReference>
<dbReference type="InterPro" id="IPR002347">
    <property type="entry name" value="SDR_fam"/>
</dbReference>
<keyword evidence="2 3" id="KW-0560">Oxidoreductase</keyword>
<dbReference type="InterPro" id="IPR036291">
    <property type="entry name" value="NAD(P)-bd_dom_sf"/>
</dbReference>
<reference evidence="5 6" key="1">
    <citation type="submission" date="2023-04" db="EMBL/GenBank/DDBJ databases">
        <title>Spirochaete genome identified in red abalone sample constitutes a novel genus.</title>
        <authorList>
            <person name="Sharma S.P."/>
            <person name="Purcell C.M."/>
            <person name="Hyde J.R."/>
            <person name="Severin A.J."/>
        </authorList>
    </citation>
    <scope>NUCLEOTIDE SEQUENCE [LARGE SCALE GENOMIC DNA]</scope>
    <source>
        <strain evidence="5 6">SP-2023</strain>
    </source>
</reference>
<dbReference type="PROSITE" id="PS00061">
    <property type="entry name" value="ADH_SHORT"/>
    <property type="match status" value="1"/>
</dbReference>
<evidence type="ECO:0000313" key="5">
    <source>
        <dbReference type="EMBL" id="WGK69549.1"/>
    </source>
</evidence>
<sequence>MISEAISNLLSLRGKKALVTGGGRGIGKDIVNTLLGAGADVAYISNSLSPEQGEMEQLAQQNGVTVQGHAANVADRPRMEEVLKQLADGFGHIDILVNNAGITRDGLLFGMKPEQWQEVIDVNLSSVFHLTKVLSRQMALKKSGCIINMSSVVGLIGNAGQANYAASKAGLIGLTKSVARELAGRSVRVNAIAPGFIETTMTGKLNDKQREGVLGRIPMGRMGSPEEVSRIVLFLASDLASYVTGQVIPVDGGMAI</sequence>
<evidence type="ECO:0000259" key="4">
    <source>
        <dbReference type="SMART" id="SM00822"/>
    </source>
</evidence>
<dbReference type="NCBIfam" id="TIGR01830">
    <property type="entry name" value="3oxo_ACP_reduc"/>
    <property type="match status" value="1"/>
</dbReference>
<comment type="similarity">
    <text evidence="1 3">Belongs to the short-chain dehydrogenases/reductases (SDR) family.</text>
</comment>
<dbReference type="EMBL" id="CP123443">
    <property type="protein sequence ID" value="WGK69549.1"/>
    <property type="molecule type" value="Genomic_DNA"/>
</dbReference>
<keyword evidence="3" id="KW-0276">Fatty acid metabolism</keyword>
<accession>A0ABY8ML65</accession>
<proteinExistence type="inferred from homology"/>
<dbReference type="Proteomes" id="UP001228690">
    <property type="component" value="Chromosome"/>
</dbReference>
<feature type="domain" description="Ketoreductase" evidence="4">
    <location>
        <begin position="15"/>
        <end position="195"/>
    </location>
</feature>
<evidence type="ECO:0000313" key="6">
    <source>
        <dbReference type="Proteomes" id="UP001228690"/>
    </source>
</evidence>
<evidence type="ECO:0000256" key="2">
    <source>
        <dbReference type="ARBA" id="ARBA00023002"/>
    </source>
</evidence>
<evidence type="ECO:0000256" key="1">
    <source>
        <dbReference type="ARBA" id="ARBA00006484"/>
    </source>
</evidence>
<evidence type="ECO:0000256" key="3">
    <source>
        <dbReference type="RuleBase" id="RU366074"/>
    </source>
</evidence>
<dbReference type="InterPro" id="IPR020904">
    <property type="entry name" value="Sc_DH/Rdtase_CS"/>
</dbReference>
<gene>
    <name evidence="5" type="primary">fabG</name>
    <name evidence="5" type="ORF">P0082_01425</name>
</gene>
<dbReference type="SMART" id="SM00822">
    <property type="entry name" value="PKS_KR"/>
    <property type="match status" value="1"/>
</dbReference>
<organism evidence="5 6">
    <name type="scientific">Candidatus Haliotispira prima</name>
    <dbReference type="NCBI Taxonomy" id="3034016"/>
    <lineage>
        <taxon>Bacteria</taxon>
        <taxon>Pseudomonadati</taxon>
        <taxon>Spirochaetota</taxon>
        <taxon>Spirochaetia</taxon>
        <taxon>Spirochaetales</taxon>
        <taxon>Spirochaetaceae</taxon>
        <taxon>Candidatus Haliotispira</taxon>
    </lineage>
</organism>
<dbReference type="PRINTS" id="PR00080">
    <property type="entry name" value="SDRFAMILY"/>
</dbReference>
<dbReference type="InterPro" id="IPR050259">
    <property type="entry name" value="SDR"/>
</dbReference>
<dbReference type="EC" id="1.1.1.100" evidence="3"/>
<dbReference type="SUPFAM" id="SSF51735">
    <property type="entry name" value="NAD(P)-binding Rossmann-fold domains"/>
    <property type="match status" value="1"/>
</dbReference>
<dbReference type="PANTHER" id="PTHR42879">
    <property type="entry name" value="3-OXOACYL-(ACYL-CARRIER-PROTEIN) REDUCTASE"/>
    <property type="match status" value="1"/>
</dbReference>
<comment type="subunit">
    <text evidence="3">Homotetramer.</text>
</comment>
<dbReference type="Pfam" id="PF13561">
    <property type="entry name" value="adh_short_C2"/>
    <property type="match status" value="1"/>
</dbReference>
<protein>
    <recommendedName>
        <fullName evidence="3">3-oxoacyl-[acyl-carrier-protein] reductase</fullName>
        <ecNumber evidence="3">1.1.1.100</ecNumber>
    </recommendedName>
</protein>